<keyword evidence="2" id="KW-1185">Reference proteome</keyword>
<proteinExistence type="predicted"/>
<evidence type="ECO:0000313" key="1">
    <source>
        <dbReference type="EMBL" id="KAJ8894347.1"/>
    </source>
</evidence>
<accession>A0ABQ9ICE0</accession>
<dbReference type="EMBL" id="JARBHB010000002">
    <property type="protein sequence ID" value="KAJ8894347.1"/>
    <property type="molecule type" value="Genomic_DNA"/>
</dbReference>
<organism evidence="1 2">
    <name type="scientific">Dryococelus australis</name>
    <dbReference type="NCBI Taxonomy" id="614101"/>
    <lineage>
        <taxon>Eukaryota</taxon>
        <taxon>Metazoa</taxon>
        <taxon>Ecdysozoa</taxon>
        <taxon>Arthropoda</taxon>
        <taxon>Hexapoda</taxon>
        <taxon>Insecta</taxon>
        <taxon>Pterygota</taxon>
        <taxon>Neoptera</taxon>
        <taxon>Polyneoptera</taxon>
        <taxon>Phasmatodea</taxon>
        <taxon>Verophasmatodea</taxon>
        <taxon>Anareolatae</taxon>
        <taxon>Phasmatidae</taxon>
        <taxon>Eurycanthinae</taxon>
        <taxon>Dryococelus</taxon>
    </lineage>
</organism>
<evidence type="ECO:0000313" key="2">
    <source>
        <dbReference type="Proteomes" id="UP001159363"/>
    </source>
</evidence>
<sequence>MQPAVFLDELSSQPEDGRHQNFRRINTDDFEHLLTSIEDEVRNNDANCREANNISSKINVNTTGCCNRRLRVTKVAVLAFPAVLLVHDNVNRGAKMSEWNMIVVEIQDRCACPYQH</sequence>
<protein>
    <submittedName>
        <fullName evidence="1">Uncharacterized protein</fullName>
    </submittedName>
</protein>
<comment type="caution">
    <text evidence="1">The sequence shown here is derived from an EMBL/GenBank/DDBJ whole genome shotgun (WGS) entry which is preliminary data.</text>
</comment>
<name>A0ABQ9ICE0_9NEOP</name>
<reference evidence="1 2" key="1">
    <citation type="submission" date="2023-02" db="EMBL/GenBank/DDBJ databases">
        <title>LHISI_Scaffold_Assembly.</title>
        <authorList>
            <person name="Stuart O.P."/>
            <person name="Cleave R."/>
            <person name="Magrath M.J.L."/>
            <person name="Mikheyev A.S."/>
        </authorList>
    </citation>
    <scope>NUCLEOTIDE SEQUENCE [LARGE SCALE GENOMIC DNA]</scope>
    <source>
        <strain evidence="1">Daus_M_001</strain>
        <tissue evidence="1">Leg muscle</tissue>
    </source>
</reference>
<gene>
    <name evidence="1" type="ORF">PR048_006975</name>
</gene>
<dbReference type="Proteomes" id="UP001159363">
    <property type="component" value="Chromosome 2"/>
</dbReference>